<evidence type="ECO:0000256" key="8">
    <source>
        <dbReference type="SAM" id="MobiDB-lite"/>
    </source>
</evidence>
<dbReference type="Ensembl" id="ENSLLET00000026862.1">
    <property type="protein sequence ID" value="ENSLLEP00000025872.1"/>
    <property type="gene ID" value="ENSLLEG00000016398.1"/>
</dbReference>
<proteinExistence type="predicted"/>
<dbReference type="Gene3D" id="1.20.1070.10">
    <property type="entry name" value="Rhodopsin 7-helix transmembrane proteins"/>
    <property type="match status" value="1"/>
</dbReference>
<dbReference type="SUPFAM" id="SSF81321">
    <property type="entry name" value="Family A G protein-coupled receptor-like"/>
    <property type="match status" value="1"/>
</dbReference>
<evidence type="ECO:0000256" key="9">
    <source>
        <dbReference type="SAM" id="Phobius"/>
    </source>
</evidence>
<dbReference type="GO" id="GO:0004930">
    <property type="term" value="F:G protein-coupled receptor activity"/>
    <property type="evidence" value="ECO:0007669"/>
    <property type="project" value="UniProtKB-KW"/>
</dbReference>
<evidence type="ECO:0000313" key="11">
    <source>
        <dbReference type="Ensembl" id="ENSLLEP00000025872.1"/>
    </source>
</evidence>
<dbReference type="InterPro" id="IPR017452">
    <property type="entry name" value="GPCR_Rhodpsn_7TM"/>
</dbReference>
<evidence type="ECO:0000259" key="10">
    <source>
        <dbReference type="PROSITE" id="PS50262"/>
    </source>
</evidence>
<evidence type="ECO:0000256" key="3">
    <source>
        <dbReference type="ARBA" id="ARBA00022989"/>
    </source>
</evidence>
<feature type="transmembrane region" description="Helical" evidence="9">
    <location>
        <begin position="202"/>
        <end position="222"/>
    </location>
</feature>
<evidence type="ECO:0000313" key="12">
    <source>
        <dbReference type="Proteomes" id="UP000694569"/>
    </source>
</evidence>
<evidence type="ECO:0000256" key="5">
    <source>
        <dbReference type="ARBA" id="ARBA00023136"/>
    </source>
</evidence>
<keyword evidence="5 9" id="KW-0472">Membrane</keyword>
<dbReference type="Pfam" id="PF00001">
    <property type="entry name" value="7tm_1"/>
    <property type="match status" value="1"/>
</dbReference>
<dbReference type="OrthoDB" id="9009799at2759"/>
<dbReference type="PANTHER" id="PTHR45695:SF21">
    <property type="entry name" value="G-PROTEIN COUPLED RECEPTOR 151-RELATED"/>
    <property type="match status" value="1"/>
</dbReference>
<dbReference type="AlphaFoldDB" id="A0A8C5WAV4"/>
<dbReference type="PANTHER" id="PTHR45695">
    <property type="entry name" value="LEUCOKININ RECEPTOR-RELATED"/>
    <property type="match status" value="1"/>
</dbReference>
<protein>
    <recommendedName>
        <fullName evidence="10">G-protein coupled receptors family 1 profile domain-containing protein</fullName>
    </recommendedName>
</protein>
<feature type="transmembrane region" description="Helical" evidence="9">
    <location>
        <begin position="243"/>
        <end position="268"/>
    </location>
</feature>
<evidence type="ECO:0000256" key="2">
    <source>
        <dbReference type="ARBA" id="ARBA00022692"/>
    </source>
</evidence>
<feature type="domain" description="G-protein coupled receptors family 1 profile" evidence="10">
    <location>
        <begin position="50"/>
        <end position="301"/>
    </location>
</feature>
<evidence type="ECO:0000256" key="7">
    <source>
        <dbReference type="ARBA" id="ARBA00023224"/>
    </source>
</evidence>
<comment type="subcellular location">
    <subcellularLocation>
        <location evidence="1">Membrane</location>
        <topology evidence="1">Multi-pass membrane protein</topology>
    </subcellularLocation>
</comment>
<dbReference type="GeneTree" id="ENSGT01030000234518"/>
<feature type="transmembrane region" description="Helical" evidence="9">
    <location>
        <begin position="113"/>
        <end position="130"/>
    </location>
</feature>
<feature type="region of interest" description="Disordered" evidence="8">
    <location>
        <begin position="381"/>
        <end position="404"/>
    </location>
</feature>
<keyword evidence="7" id="KW-0807">Transducer</keyword>
<keyword evidence="3 9" id="KW-1133">Transmembrane helix</keyword>
<accession>A0A8C5WAV4</accession>
<evidence type="ECO:0000256" key="6">
    <source>
        <dbReference type="ARBA" id="ARBA00023170"/>
    </source>
</evidence>
<keyword evidence="2 9" id="KW-0812">Transmembrane</keyword>
<feature type="transmembrane region" description="Helical" evidence="9">
    <location>
        <begin position="70"/>
        <end position="93"/>
    </location>
</feature>
<keyword evidence="4" id="KW-0297">G-protein coupled receptor</keyword>
<dbReference type="InterPro" id="IPR000276">
    <property type="entry name" value="GPCR_Rhodpsn"/>
</dbReference>
<dbReference type="PRINTS" id="PR00237">
    <property type="entry name" value="GPCRRHODOPSN"/>
</dbReference>
<feature type="transmembrane region" description="Helical" evidence="9">
    <location>
        <begin position="34"/>
        <end position="58"/>
    </location>
</feature>
<evidence type="ECO:0000256" key="1">
    <source>
        <dbReference type="ARBA" id="ARBA00004141"/>
    </source>
</evidence>
<sequence length="404" mass="45766">MQRGGGSDVTMNSSESIAFSGGLQSSEVGMEITVVLPLILATICLVGFTGNVMLIAILMHDFRKGKCSVVNCLVINLGATDLLLVLFCIPVHIVTYAKQSWVFGHFVCKTSDWFLHSCLIVKSFTLAAISQARYKHVVTPPKFISFNKKHVWIALFLTWTFSFLLPLPQMFFSQMEMKQGGLLCGFDIPGYANNFMNVFSKLYPLLAYVFPMVFTFFCYMRALRRRKERRNRVPNPRVMSRKITSMLMSLSLAFEAMWLPQWIVWVWARHSSFGSIQPPTALMVLAQVIMFLNCTLNPGVFLAVSDEFRDGFNNVWTMLRCKHCNGADRRAGENGSDMVTSTIQSLQDLHSTSGLRASQESKLKEGKVLPDVEHFWQDRRNTTAGEENDPMPWETEQELTGCIQ</sequence>
<dbReference type="PROSITE" id="PS50262">
    <property type="entry name" value="G_PROTEIN_RECEP_F1_2"/>
    <property type="match status" value="1"/>
</dbReference>
<keyword evidence="6" id="KW-0675">Receptor</keyword>
<keyword evidence="12" id="KW-1185">Reference proteome</keyword>
<dbReference type="Proteomes" id="UP000694569">
    <property type="component" value="Unplaced"/>
</dbReference>
<reference evidence="11" key="2">
    <citation type="submission" date="2025-09" db="UniProtKB">
        <authorList>
            <consortium name="Ensembl"/>
        </authorList>
    </citation>
    <scope>IDENTIFICATION</scope>
</reference>
<feature type="transmembrane region" description="Helical" evidence="9">
    <location>
        <begin position="151"/>
        <end position="172"/>
    </location>
</feature>
<evidence type="ECO:0000256" key="4">
    <source>
        <dbReference type="ARBA" id="ARBA00023040"/>
    </source>
</evidence>
<name>A0A8C5WAV4_9ANUR</name>
<feature type="transmembrane region" description="Helical" evidence="9">
    <location>
        <begin position="280"/>
        <end position="304"/>
    </location>
</feature>
<dbReference type="GO" id="GO:0005886">
    <property type="term" value="C:plasma membrane"/>
    <property type="evidence" value="ECO:0007669"/>
    <property type="project" value="TreeGrafter"/>
</dbReference>
<reference evidence="11" key="1">
    <citation type="submission" date="2025-08" db="UniProtKB">
        <authorList>
            <consortium name="Ensembl"/>
        </authorList>
    </citation>
    <scope>IDENTIFICATION</scope>
</reference>
<organism evidence="11 12">
    <name type="scientific">Leptobrachium leishanense</name>
    <name type="common">Leishan spiny toad</name>
    <dbReference type="NCBI Taxonomy" id="445787"/>
    <lineage>
        <taxon>Eukaryota</taxon>
        <taxon>Metazoa</taxon>
        <taxon>Chordata</taxon>
        <taxon>Craniata</taxon>
        <taxon>Vertebrata</taxon>
        <taxon>Euteleostomi</taxon>
        <taxon>Amphibia</taxon>
        <taxon>Batrachia</taxon>
        <taxon>Anura</taxon>
        <taxon>Pelobatoidea</taxon>
        <taxon>Megophryidae</taxon>
        <taxon>Leptobrachium</taxon>
    </lineage>
</organism>